<evidence type="ECO:0000313" key="2">
    <source>
        <dbReference type="Proteomes" id="UP001202717"/>
    </source>
</evidence>
<evidence type="ECO:0008006" key="3">
    <source>
        <dbReference type="Google" id="ProtNLM"/>
    </source>
</evidence>
<protein>
    <recommendedName>
        <fullName evidence="3">Sulfotransferase family protein</fullName>
    </recommendedName>
</protein>
<dbReference type="Gene3D" id="3.40.50.300">
    <property type="entry name" value="P-loop containing nucleotide triphosphate hydrolases"/>
    <property type="match status" value="1"/>
</dbReference>
<dbReference type="EMBL" id="CP116221">
    <property type="protein sequence ID" value="WCO02980.1"/>
    <property type="molecule type" value="Genomic_DNA"/>
</dbReference>
<dbReference type="InterPro" id="IPR027417">
    <property type="entry name" value="P-loop_NTPase"/>
</dbReference>
<gene>
    <name evidence="1" type="ORF">MUN68_005680</name>
</gene>
<name>A0ABY7S0R9_9FLAO</name>
<organism evidence="1 2">
    <name type="scientific">Psychroserpens ponticola</name>
    <dbReference type="NCBI Taxonomy" id="2932268"/>
    <lineage>
        <taxon>Bacteria</taxon>
        <taxon>Pseudomonadati</taxon>
        <taxon>Bacteroidota</taxon>
        <taxon>Flavobacteriia</taxon>
        <taxon>Flavobacteriales</taxon>
        <taxon>Flavobacteriaceae</taxon>
        <taxon>Psychroserpens</taxon>
    </lineage>
</organism>
<reference evidence="1 2" key="1">
    <citation type="submission" date="2023-01" db="EMBL/GenBank/DDBJ databases">
        <title>Psychroserpens ponticola sp. nov., isolated from seawater.</title>
        <authorList>
            <person name="Kristyanto S."/>
            <person name="Jung J."/>
            <person name="Kim J.M."/>
            <person name="Jeon C.O."/>
        </authorList>
    </citation>
    <scope>NUCLEOTIDE SEQUENCE [LARGE SCALE GENOMIC DNA]</scope>
    <source>
        <strain evidence="1 2">MSW6</strain>
    </source>
</reference>
<proteinExistence type="predicted"/>
<evidence type="ECO:0000313" key="1">
    <source>
        <dbReference type="EMBL" id="WCO02980.1"/>
    </source>
</evidence>
<dbReference type="Proteomes" id="UP001202717">
    <property type="component" value="Chromosome"/>
</dbReference>
<accession>A0ABY7S0R9</accession>
<keyword evidence="2" id="KW-1185">Reference proteome</keyword>
<sequence>MNFFNKKSNTIDTVFIHIGKCGGSSVIEELKRKEIKFIEKHVAEVKFRSKKKYYIIIRNPISRFVSAFNWRYKLVVEDGVQKDRFEGEKAFLETYENVNTLAESIYNENDELVLDFKKEEFYIHHIKEDIDFYLGDVLKKCKKEHIIAVLATETLSEDIKRHFDINLTSHLKKNKKSTHLSNLAINNLVRYLKKDYDCIERLNNMNLLTETQYEKLSNRTFTS</sequence>
<dbReference type="RefSeq" id="WP_249995697.1">
    <property type="nucleotide sequence ID" value="NZ_CP116221.1"/>
</dbReference>